<evidence type="ECO:0000313" key="12">
    <source>
        <dbReference type="Proteomes" id="UP000663608"/>
    </source>
</evidence>
<accession>A0AA45KHA0</accession>
<dbReference type="RefSeq" id="WP_205871885.1">
    <property type="nucleotide sequence ID" value="NZ_CP070872.1"/>
</dbReference>
<dbReference type="GO" id="GO:0006396">
    <property type="term" value="P:RNA processing"/>
    <property type="evidence" value="ECO:0007669"/>
    <property type="project" value="InterPro"/>
</dbReference>
<organism evidence="11 12">
    <name type="scientific">Lactococcus taiwanensis</name>
    <dbReference type="NCBI Taxonomy" id="1151742"/>
    <lineage>
        <taxon>Bacteria</taxon>
        <taxon>Bacillati</taxon>
        <taxon>Bacillota</taxon>
        <taxon>Bacilli</taxon>
        <taxon>Lactobacillales</taxon>
        <taxon>Streptococcaceae</taxon>
        <taxon>Lactococcus</taxon>
    </lineage>
</organism>
<comment type="similarity">
    <text evidence="1 8">Belongs to the polyribonucleotide nucleotidyltransferase family.</text>
</comment>
<dbReference type="Gene3D" id="3.30.1370.10">
    <property type="entry name" value="K Homology domain, type 1"/>
    <property type="match status" value="1"/>
</dbReference>
<dbReference type="Pfam" id="PF03725">
    <property type="entry name" value="RNase_PH_C"/>
    <property type="match status" value="2"/>
</dbReference>
<dbReference type="SMART" id="SM00322">
    <property type="entry name" value="KH"/>
    <property type="match status" value="1"/>
</dbReference>
<dbReference type="InterPro" id="IPR027408">
    <property type="entry name" value="PNPase/RNase_PH_dom_sf"/>
</dbReference>
<dbReference type="CDD" id="cd11363">
    <property type="entry name" value="RNase_PH_PNPase_1"/>
    <property type="match status" value="1"/>
</dbReference>
<evidence type="ECO:0000259" key="10">
    <source>
        <dbReference type="PROSITE" id="PS50126"/>
    </source>
</evidence>
<comment type="function">
    <text evidence="8">Involved in mRNA degradation. Catalyzes the phosphorolysis of single-stranded polyribonucleotides processively in the 3'- to 5'-direction.</text>
</comment>
<dbReference type="InterPro" id="IPR001247">
    <property type="entry name" value="ExoRNase_PH_dom1"/>
</dbReference>
<dbReference type="EC" id="2.7.7.8" evidence="8"/>
<evidence type="ECO:0000256" key="3">
    <source>
        <dbReference type="ARBA" id="ARBA00022679"/>
    </source>
</evidence>
<dbReference type="AlphaFoldDB" id="A0AA45KHA0"/>
<dbReference type="SMART" id="SM00316">
    <property type="entry name" value="S1"/>
    <property type="match status" value="1"/>
</dbReference>
<dbReference type="Pfam" id="PF00575">
    <property type="entry name" value="S1"/>
    <property type="match status" value="1"/>
</dbReference>
<dbReference type="InterPro" id="IPR004087">
    <property type="entry name" value="KH_dom"/>
</dbReference>
<comment type="cofactor">
    <cofactor evidence="8">
        <name>Mg(2+)</name>
        <dbReference type="ChEBI" id="CHEBI:18420"/>
    </cofactor>
</comment>
<dbReference type="CDD" id="cd02393">
    <property type="entry name" value="KH-I_PNPase"/>
    <property type="match status" value="1"/>
</dbReference>
<evidence type="ECO:0000256" key="1">
    <source>
        <dbReference type="ARBA" id="ARBA00007404"/>
    </source>
</evidence>
<dbReference type="Gene3D" id="3.30.230.70">
    <property type="entry name" value="GHMP Kinase, N-terminal domain"/>
    <property type="match status" value="2"/>
</dbReference>
<dbReference type="NCBIfam" id="TIGR03591">
    <property type="entry name" value="polynuc_phos"/>
    <property type="match status" value="1"/>
</dbReference>
<dbReference type="GO" id="GO:0006402">
    <property type="term" value="P:mRNA catabolic process"/>
    <property type="evidence" value="ECO:0007669"/>
    <property type="project" value="UniProtKB-UniRule"/>
</dbReference>
<protein>
    <recommendedName>
        <fullName evidence="8">Polyribonucleotide nucleotidyltransferase</fullName>
        <ecNumber evidence="8">2.7.7.8</ecNumber>
    </recommendedName>
    <alternativeName>
        <fullName evidence="8">Polynucleotide phosphorylase</fullName>
        <shortName evidence="8">PNPase</shortName>
    </alternativeName>
</protein>
<dbReference type="InterPro" id="IPR015848">
    <property type="entry name" value="PNPase_PH_RNA-bd_bac/org-type"/>
</dbReference>
<dbReference type="InterPro" id="IPR012162">
    <property type="entry name" value="PNPase"/>
</dbReference>
<dbReference type="InterPro" id="IPR036612">
    <property type="entry name" value="KH_dom_type_1_sf"/>
</dbReference>
<keyword evidence="4 8" id="KW-0548">Nucleotidyltransferase</keyword>
<dbReference type="InterPro" id="IPR003029">
    <property type="entry name" value="S1_domain"/>
</dbReference>
<feature type="binding site" evidence="8">
    <location>
        <position position="496"/>
    </location>
    <ligand>
        <name>Mg(2+)</name>
        <dbReference type="ChEBI" id="CHEBI:18420"/>
    </ligand>
</feature>
<dbReference type="NCBIfam" id="NF008805">
    <property type="entry name" value="PRK11824.1"/>
    <property type="match status" value="1"/>
</dbReference>
<dbReference type="FunFam" id="3.30.230.70:FF:000001">
    <property type="entry name" value="Polyribonucleotide nucleotidyltransferase"/>
    <property type="match status" value="1"/>
</dbReference>
<dbReference type="GO" id="GO:0004654">
    <property type="term" value="F:polyribonucleotide nucleotidyltransferase activity"/>
    <property type="evidence" value="ECO:0007669"/>
    <property type="project" value="UniProtKB-UniRule"/>
</dbReference>
<dbReference type="InterPro" id="IPR004088">
    <property type="entry name" value="KH_dom_type_1"/>
</dbReference>
<dbReference type="GO" id="GO:0000287">
    <property type="term" value="F:magnesium ion binding"/>
    <property type="evidence" value="ECO:0007669"/>
    <property type="project" value="UniProtKB-UniRule"/>
</dbReference>
<dbReference type="HAMAP" id="MF_01595">
    <property type="entry name" value="PNPase"/>
    <property type="match status" value="1"/>
</dbReference>
<evidence type="ECO:0000256" key="4">
    <source>
        <dbReference type="ARBA" id="ARBA00022695"/>
    </source>
</evidence>
<keyword evidence="3 8" id="KW-0808">Transferase</keyword>
<dbReference type="EMBL" id="CP070872">
    <property type="protein sequence ID" value="QSE76533.1"/>
    <property type="molecule type" value="Genomic_DNA"/>
</dbReference>
<keyword evidence="5 8" id="KW-0479">Metal-binding</keyword>
<dbReference type="InterPro" id="IPR036345">
    <property type="entry name" value="ExoRNase_PH_dom2_sf"/>
</dbReference>
<dbReference type="PIRSF" id="PIRSF005499">
    <property type="entry name" value="PNPase"/>
    <property type="match status" value="1"/>
</dbReference>
<name>A0AA45KHA0_9LACT</name>
<dbReference type="CDD" id="cd11364">
    <property type="entry name" value="RNase_PH_PNPase_2"/>
    <property type="match status" value="1"/>
</dbReference>
<feature type="region of interest" description="Disordered" evidence="9">
    <location>
        <begin position="701"/>
        <end position="775"/>
    </location>
</feature>
<dbReference type="PROSITE" id="PS50126">
    <property type="entry name" value="S1"/>
    <property type="match status" value="1"/>
</dbReference>
<dbReference type="Pfam" id="PF03726">
    <property type="entry name" value="PNPase"/>
    <property type="match status" value="1"/>
</dbReference>
<evidence type="ECO:0000256" key="8">
    <source>
        <dbReference type="HAMAP-Rule" id="MF_01595"/>
    </source>
</evidence>
<dbReference type="GO" id="GO:0003723">
    <property type="term" value="F:RNA binding"/>
    <property type="evidence" value="ECO:0007669"/>
    <property type="project" value="UniProtKB-UniRule"/>
</dbReference>
<gene>
    <name evidence="8 11" type="primary">pnp</name>
    <name evidence="11" type="ORF">JW886_08730</name>
</gene>
<comment type="catalytic activity">
    <reaction evidence="8">
        <text>RNA(n+1) + phosphate = RNA(n) + a ribonucleoside 5'-diphosphate</text>
        <dbReference type="Rhea" id="RHEA:22096"/>
        <dbReference type="Rhea" id="RHEA-COMP:14527"/>
        <dbReference type="Rhea" id="RHEA-COMP:17342"/>
        <dbReference type="ChEBI" id="CHEBI:43474"/>
        <dbReference type="ChEBI" id="CHEBI:57930"/>
        <dbReference type="ChEBI" id="CHEBI:140395"/>
        <dbReference type="EC" id="2.7.7.8"/>
    </reaction>
</comment>
<feature type="compositionally biased region" description="Basic and acidic residues" evidence="9">
    <location>
        <begin position="701"/>
        <end position="718"/>
    </location>
</feature>
<evidence type="ECO:0000256" key="9">
    <source>
        <dbReference type="SAM" id="MobiDB-lite"/>
    </source>
</evidence>
<feature type="domain" description="S1 motif" evidence="10">
    <location>
        <begin position="626"/>
        <end position="694"/>
    </location>
</feature>
<reference evidence="11 12" key="1">
    <citation type="submission" date="2021-02" db="EMBL/GenBank/DDBJ databases">
        <title>Complete genome sequence of Lactococcus lactis strain K_LL004.</title>
        <authorList>
            <person name="Kim H.B."/>
        </authorList>
    </citation>
    <scope>NUCLEOTIDE SEQUENCE [LARGE SCALE GENOMIC DNA]</scope>
    <source>
        <strain evidence="11 12">K_LL004</strain>
    </source>
</reference>
<dbReference type="SUPFAM" id="SSF46915">
    <property type="entry name" value="Polynucleotide phosphorylase/guanosine pentaphosphate synthase (PNPase/GPSI), domain 3"/>
    <property type="match status" value="1"/>
</dbReference>
<sequence length="775" mass="85165">MAKETFSIEFAGRTLTVETGQVAKQANGAVVVRYGDTTVLTAATMGKMSSGDFFPLQVNYEEKMYAAGKFPGGFNKREARPSTDATLTARLIDRPIRPMFAEGFRNEVQVINTVLSYDENASGRVAAMFGSSLALAISDIPFDGPIAGVEVAYIDGEYIINPTVAEKEASSLELSVAGNINAINMVESGAKELSEEVMLGALLAGHNAVKELIEFQNEIVAKVGKEKAEVELLHVDEALKAEVIAAYNAELQQAVQVEEKLAREAATQAVKNKVIADYSAKYENDENLSIILRDLAEILEGMEHAEVRRLITEDKIRPDGRKIDEIRPLDAEIDFTPRNITHGTGLFTRGQTQALSTLTLAPMSEAQIIDGLNDEYKKRFMHHYNFPQYSVGETGRYGAPGRREIGHGALGERALEQVLPSLEEFPYAIRLVAEVLESNGSSSQASICAGTLALMAGGVPIKAPVAGIAMGLISDGTNYTVLTDIQGLEDHFGDMDFKVAGTRDGITALQMDIKISGITPEILAEALAQAKTARFQILDVIEATIAQPRKELAPSAPKIDTISIPVDKIKVVIGKGGEQIDKIIAETGVKIDIDDEGLCSIFSSDQAAIDQAKALIAELVREAKVGEIYDAKVVRIESFGAFVNLFGKQDAMVHISEMAWAHTDKVEDLLKVGDSVKVKILKIDDKGRVDASMRALVEKPEDYVEPERKPREKRENSSYRKGNNRHHNFERRERTQYADKEEVKTDKTYPHQFERRERHPQLDQDFPELSNQKPE</sequence>
<dbReference type="KEGG" id="lti:JW886_08730"/>
<keyword evidence="7 8" id="KW-0694">RNA-binding</keyword>
<dbReference type="InterPro" id="IPR020568">
    <property type="entry name" value="Ribosomal_Su5_D2-typ_SF"/>
</dbReference>
<feature type="binding site" evidence="8">
    <location>
        <position position="490"/>
    </location>
    <ligand>
        <name>Mg(2+)</name>
        <dbReference type="ChEBI" id="CHEBI:18420"/>
    </ligand>
</feature>
<keyword evidence="2 8" id="KW-0963">Cytoplasm</keyword>
<evidence type="ECO:0000313" key="11">
    <source>
        <dbReference type="EMBL" id="QSE76533.1"/>
    </source>
</evidence>
<dbReference type="PANTHER" id="PTHR11252:SF0">
    <property type="entry name" value="POLYRIBONUCLEOTIDE NUCLEOTIDYLTRANSFERASE 1, MITOCHONDRIAL"/>
    <property type="match status" value="1"/>
</dbReference>
<dbReference type="Proteomes" id="UP000663608">
    <property type="component" value="Chromosome"/>
</dbReference>
<evidence type="ECO:0000256" key="7">
    <source>
        <dbReference type="ARBA" id="ARBA00022884"/>
    </source>
</evidence>
<feature type="compositionally biased region" description="Basic and acidic residues" evidence="9">
    <location>
        <begin position="730"/>
        <end position="762"/>
    </location>
</feature>
<evidence type="ECO:0000256" key="5">
    <source>
        <dbReference type="ARBA" id="ARBA00022723"/>
    </source>
</evidence>
<dbReference type="GO" id="GO:0000175">
    <property type="term" value="F:3'-5'-RNA exonuclease activity"/>
    <property type="evidence" value="ECO:0007669"/>
    <property type="project" value="TreeGrafter"/>
</dbReference>
<dbReference type="PANTHER" id="PTHR11252">
    <property type="entry name" value="POLYRIBONUCLEOTIDE NUCLEOTIDYLTRANSFERASE"/>
    <property type="match status" value="1"/>
</dbReference>
<dbReference type="InterPro" id="IPR036456">
    <property type="entry name" value="PNPase_PH_RNA-bd_sf"/>
</dbReference>
<dbReference type="FunFam" id="3.30.1370.10:FF:000001">
    <property type="entry name" value="Polyribonucleotide nucleotidyltransferase"/>
    <property type="match status" value="1"/>
</dbReference>
<dbReference type="SUPFAM" id="SSF54791">
    <property type="entry name" value="Eukaryotic type KH-domain (KH-domain type I)"/>
    <property type="match status" value="1"/>
</dbReference>
<evidence type="ECO:0000256" key="2">
    <source>
        <dbReference type="ARBA" id="ARBA00022490"/>
    </source>
</evidence>
<dbReference type="InterPro" id="IPR015847">
    <property type="entry name" value="ExoRNase_PH_dom2"/>
</dbReference>
<dbReference type="Pfam" id="PF01138">
    <property type="entry name" value="RNase_PH"/>
    <property type="match status" value="2"/>
</dbReference>
<dbReference type="SUPFAM" id="SSF50249">
    <property type="entry name" value="Nucleic acid-binding proteins"/>
    <property type="match status" value="1"/>
</dbReference>
<dbReference type="SUPFAM" id="SSF54211">
    <property type="entry name" value="Ribosomal protein S5 domain 2-like"/>
    <property type="match status" value="2"/>
</dbReference>
<keyword evidence="12" id="KW-1185">Reference proteome</keyword>
<keyword evidence="6 8" id="KW-0460">Magnesium</keyword>
<dbReference type="GO" id="GO:0005829">
    <property type="term" value="C:cytosol"/>
    <property type="evidence" value="ECO:0007669"/>
    <property type="project" value="UniProtKB-ARBA"/>
</dbReference>
<dbReference type="Gene3D" id="2.40.50.140">
    <property type="entry name" value="Nucleic acid-binding proteins"/>
    <property type="match status" value="1"/>
</dbReference>
<dbReference type="Pfam" id="PF00013">
    <property type="entry name" value="KH_1"/>
    <property type="match status" value="1"/>
</dbReference>
<dbReference type="PROSITE" id="PS50084">
    <property type="entry name" value="KH_TYPE_1"/>
    <property type="match status" value="1"/>
</dbReference>
<comment type="subcellular location">
    <subcellularLocation>
        <location evidence="8">Cytoplasm</location>
    </subcellularLocation>
</comment>
<proteinExistence type="inferred from homology"/>
<evidence type="ECO:0000256" key="6">
    <source>
        <dbReference type="ARBA" id="ARBA00022842"/>
    </source>
</evidence>
<dbReference type="InterPro" id="IPR012340">
    <property type="entry name" value="NA-bd_OB-fold"/>
</dbReference>
<dbReference type="FunFam" id="3.30.230.70:FF:000002">
    <property type="entry name" value="Polyribonucleotide nucleotidyltransferase"/>
    <property type="match status" value="1"/>
</dbReference>
<dbReference type="SUPFAM" id="SSF55666">
    <property type="entry name" value="Ribonuclease PH domain 2-like"/>
    <property type="match status" value="2"/>
</dbReference>